<dbReference type="InterPro" id="IPR001787">
    <property type="entry name" value="Ribosomal_bL21"/>
</dbReference>
<dbReference type="NCBIfam" id="TIGR00061">
    <property type="entry name" value="L21"/>
    <property type="match status" value="1"/>
</dbReference>
<dbReference type="GO" id="GO:0005840">
    <property type="term" value="C:ribosome"/>
    <property type="evidence" value="ECO:0007669"/>
    <property type="project" value="UniProtKB-KW"/>
</dbReference>
<evidence type="ECO:0000256" key="4">
    <source>
        <dbReference type="HAMAP-Rule" id="MF_01363"/>
    </source>
</evidence>
<comment type="caution">
    <text evidence="6">The sequence shown here is derived from an EMBL/GenBank/DDBJ whole genome shotgun (WGS) entry which is preliminary data.</text>
</comment>
<dbReference type="EMBL" id="PFET01000002">
    <property type="protein sequence ID" value="PJE76242.1"/>
    <property type="molecule type" value="Genomic_DNA"/>
</dbReference>
<dbReference type="AlphaFoldDB" id="A0A2M8LFL3"/>
<evidence type="ECO:0000313" key="7">
    <source>
        <dbReference type="Proteomes" id="UP000231152"/>
    </source>
</evidence>
<evidence type="ECO:0000256" key="2">
    <source>
        <dbReference type="ARBA" id="ARBA00022980"/>
    </source>
</evidence>
<dbReference type="Pfam" id="PF00829">
    <property type="entry name" value="Ribosomal_L21p"/>
    <property type="match status" value="1"/>
</dbReference>
<keyword evidence="4 5" id="KW-0694">RNA-binding</keyword>
<dbReference type="GO" id="GO:0019843">
    <property type="term" value="F:rRNA binding"/>
    <property type="evidence" value="ECO:0007669"/>
    <property type="project" value="UniProtKB-UniRule"/>
</dbReference>
<dbReference type="GO" id="GO:1990904">
    <property type="term" value="C:ribonucleoprotein complex"/>
    <property type="evidence" value="ECO:0007669"/>
    <property type="project" value="UniProtKB-KW"/>
</dbReference>
<comment type="similarity">
    <text evidence="1 4 5">Belongs to the bacterial ribosomal protein bL21 family.</text>
</comment>
<name>A0A2M8LFL3_9BACT</name>
<proteinExistence type="inferred from homology"/>
<comment type="function">
    <text evidence="4 5">This protein binds to 23S rRNA in the presence of protein L20.</text>
</comment>
<dbReference type="PANTHER" id="PTHR21349:SF0">
    <property type="entry name" value="LARGE RIBOSOMAL SUBUNIT PROTEIN BL21M"/>
    <property type="match status" value="1"/>
</dbReference>
<evidence type="ECO:0000256" key="5">
    <source>
        <dbReference type="RuleBase" id="RU000562"/>
    </source>
</evidence>
<dbReference type="InterPro" id="IPR036164">
    <property type="entry name" value="bL21-like_sf"/>
</dbReference>
<dbReference type="SUPFAM" id="SSF141091">
    <property type="entry name" value="L21p-like"/>
    <property type="match status" value="1"/>
</dbReference>
<protein>
    <recommendedName>
        <fullName evidence="4">Large ribosomal subunit protein bL21</fullName>
    </recommendedName>
</protein>
<keyword evidence="3 4" id="KW-0687">Ribonucleoprotein</keyword>
<evidence type="ECO:0000256" key="1">
    <source>
        <dbReference type="ARBA" id="ARBA00008563"/>
    </source>
</evidence>
<dbReference type="HAMAP" id="MF_01363">
    <property type="entry name" value="Ribosomal_bL21"/>
    <property type="match status" value="1"/>
</dbReference>
<evidence type="ECO:0000256" key="3">
    <source>
        <dbReference type="ARBA" id="ARBA00023274"/>
    </source>
</evidence>
<sequence>MQAVIKTGGKQYIVTEGQRLSVERLPSEEGDKLEFEEVLLVDDGKKVSVGMPTVPNAKVSATVEKQGRSRTIDVIKYKAKVRYRRKIGHRQHFTKVLIDKIMTS</sequence>
<gene>
    <name evidence="4 6" type="primary">rplU</name>
    <name evidence="6" type="ORF">COV04_00620</name>
</gene>
<evidence type="ECO:0000313" key="6">
    <source>
        <dbReference type="EMBL" id="PJE76242.1"/>
    </source>
</evidence>
<dbReference type="InterPro" id="IPR028909">
    <property type="entry name" value="bL21-like"/>
</dbReference>
<organism evidence="6 7">
    <name type="scientific">Candidatus Uhrbacteria bacterium CG10_big_fil_rev_8_21_14_0_10_48_11</name>
    <dbReference type="NCBI Taxonomy" id="1975037"/>
    <lineage>
        <taxon>Bacteria</taxon>
        <taxon>Candidatus Uhriibacteriota</taxon>
    </lineage>
</organism>
<keyword evidence="4 5" id="KW-0699">rRNA-binding</keyword>
<reference evidence="6 7" key="1">
    <citation type="submission" date="2017-09" db="EMBL/GenBank/DDBJ databases">
        <title>Depth-based differentiation of microbial function through sediment-hosted aquifers and enrichment of novel symbionts in the deep terrestrial subsurface.</title>
        <authorList>
            <person name="Probst A.J."/>
            <person name="Ladd B."/>
            <person name="Jarett J.K."/>
            <person name="Geller-Mcgrath D.E."/>
            <person name="Sieber C.M."/>
            <person name="Emerson J.B."/>
            <person name="Anantharaman K."/>
            <person name="Thomas B.C."/>
            <person name="Malmstrom R."/>
            <person name="Stieglmeier M."/>
            <person name="Klingl A."/>
            <person name="Woyke T."/>
            <person name="Ryan C.M."/>
            <person name="Banfield J.F."/>
        </authorList>
    </citation>
    <scope>NUCLEOTIDE SEQUENCE [LARGE SCALE GENOMIC DNA]</scope>
    <source>
        <strain evidence="6">CG10_big_fil_rev_8_21_14_0_10_48_11</strain>
    </source>
</reference>
<comment type="subunit">
    <text evidence="4">Part of the 50S ribosomal subunit. Contacts protein L20.</text>
</comment>
<dbReference type="GO" id="GO:0006412">
    <property type="term" value="P:translation"/>
    <property type="evidence" value="ECO:0007669"/>
    <property type="project" value="UniProtKB-UniRule"/>
</dbReference>
<dbReference type="Proteomes" id="UP000231152">
    <property type="component" value="Unassembled WGS sequence"/>
</dbReference>
<keyword evidence="2 4" id="KW-0689">Ribosomal protein</keyword>
<accession>A0A2M8LFL3</accession>
<dbReference type="GO" id="GO:0005737">
    <property type="term" value="C:cytoplasm"/>
    <property type="evidence" value="ECO:0007669"/>
    <property type="project" value="UniProtKB-ARBA"/>
</dbReference>
<dbReference type="GO" id="GO:0003735">
    <property type="term" value="F:structural constituent of ribosome"/>
    <property type="evidence" value="ECO:0007669"/>
    <property type="project" value="InterPro"/>
</dbReference>
<dbReference type="PANTHER" id="PTHR21349">
    <property type="entry name" value="50S RIBOSOMAL PROTEIN L21"/>
    <property type="match status" value="1"/>
</dbReference>